<feature type="domain" description="CcmS related" evidence="2">
    <location>
        <begin position="45"/>
        <end position="175"/>
    </location>
</feature>
<organism evidence="3 4">
    <name type="scientific">Gymnopus androsaceus JB14</name>
    <dbReference type="NCBI Taxonomy" id="1447944"/>
    <lineage>
        <taxon>Eukaryota</taxon>
        <taxon>Fungi</taxon>
        <taxon>Dikarya</taxon>
        <taxon>Basidiomycota</taxon>
        <taxon>Agaricomycotina</taxon>
        <taxon>Agaricomycetes</taxon>
        <taxon>Agaricomycetidae</taxon>
        <taxon>Agaricales</taxon>
        <taxon>Marasmiineae</taxon>
        <taxon>Omphalotaceae</taxon>
        <taxon>Gymnopus</taxon>
    </lineage>
</organism>
<reference evidence="3" key="1">
    <citation type="journal article" date="2019" name="Environ. Microbiol.">
        <title>Fungal ecological strategies reflected in gene transcription - a case study of two litter decomposers.</title>
        <authorList>
            <person name="Barbi F."/>
            <person name="Kohler A."/>
            <person name="Barry K."/>
            <person name="Baskaran P."/>
            <person name="Daum C."/>
            <person name="Fauchery L."/>
            <person name="Ihrmark K."/>
            <person name="Kuo A."/>
            <person name="LaButti K."/>
            <person name="Lipzen A."/>
            <person name="Morin E."/>
            <person name="Grigoriev I.V."/>
            <person name="Henrissat B."/>
            <person name="Lindahl B."/>
            <person name="Martin F."/>
        </authorList>
    </citation>
    <scope>NUCLEOTIDE SEQUENCE</scope>
    <source>
        <strain evidence="3">JB14</strain>
    </source>
</reference>
<name>A0A6A4GJV0_9AGAR</name>
<sequence>MPSKTLAHAYNGTTTSLNTGIPRNKINEYTNVQFHDSKGAALIPFQQALFGRARKAKDRIHWMFPPDKDERVEQLLTWIQTVSYSLGTYGLHRFLQSRERGALITNADYRIPGGKNEPAFDWLTFDQLQETRDKTMQESAAFYDPSSQVIVFVFLPSKSGNSVAIWRRKINVPNNMRLMLQAEVSLALAALRYEEDYVVHVDEYPGTHAISQTHLKHPSPERRPSRLRRASLPSRNEYRDAYPVIIEETRPGKPKKKRKWWQFFRVDW</sequence>
<gene>
    <name evidence="3" type="ORF">BT96DRAFT_891988</name>
</gene>
<dbReference type="Proteomes" id="UP000799118">
    <property type="component" value="Unassembled WGS sequence"/>
</dbReference>
<proteinExistence type="predicted"/>
<dbReference type="InterPro" id="IPR058258">
    <property type="entry name" value="CcmS-like"/>
</dbReference>
<feature type="region of interest" description="Disordered" evidence="1">
    <location>
        <begin position="209"/>
        <end position="230"/>
    </location>
</feature>
<evidence type="ECO:0000313" key="4">
    <source>
        <dbReference type="Proteomes" id="UP000799118"/>
    </source>
</evidence>
<evidence type="ECO:0000259" key="2">
    <source>
        <dbReference type="Pfam" id="PF26617"/>
    </source>
</evidence>
<evidence type="ECO:0000313" key="3">
    <source>
        <dbReference type="EMBL" id="KAE9385676.1"/>
    </source>
</evidence>
<dbReference type="OrthoDB" id="3171339at2759"/>
<protein>
    <recommendedName>
        <fullName evidence="2">CcmS related domain-containing protein</fullName>
    </recommendedName>
</protein>
<dbReference type="AlphaFoldDB" id="A0A6A4GJV0"/>
<accession>A0A6A4GJV0</accession>
<keyword evidence="4" id="KW-1185">Reference proteome</keyword>
<dbReference type="Pfam" id="PF26617">
    <property type="entry name" value="CcmS-like"/>
    <property type="match status" value="1"/>
</dbReference>
<evidence type="ECO:0000256" key="1">
    <source>
        <dbReference type="SAM" id="MobiDB-lite"/>
    </source>
</evidence>
<dbReference type="EMBL" id="ML769956">
    <property type="protein sequence ID" value="KAE9385676.1"/>
    <property type="molecule type" value="Genomic_DNA"/>
</dbReference>